<name>A0A8S5UFA7_9CAUD</name>
<accession>A0A8S5UFA7</accession>
<reference evidence="2" key="1">
    <citation type="journal article" date="2021" name="Proc. Natl. Acad. Sci. U.S.A.">
        <title>A Catalog of Tens of Thousands of Viruses from Human Metagenomes Reveals Hidden Associations with Chronic Diseases.</title>
        <authorList>
            <person name="Tisza M.J."/>
            <person name="Buck C.B."/>
        </authorList>
    </citation>
    <scope>NUCLEOTIDE SEQUENCE</scope>
    <source>
        <strain evidence="2">CtcyQ27</strain>
    </source>
</reference>
<proteinExistence type="predicted"/>
<sequence length="131" mass="15022">MSKEFSYNVDPDFNFPIDEKGNSFISLRKIQWNNKGDYRLDLRKYISTENGEQMGKGVSFLTEEGPGELAKVLIENGYGDAEELATAISEKREDILKRLAKKLSDGTIEIPDDDLEDETDEKLYNPEEMFE</sequence>
<organism evidence="2">
    <name type="scientific">Myoviridae sp. ctcyQ27</name>
    <dbReference type="NCBI Taxonomy" id="2825139"/>
    <lineage>
        <taxon>Viruses</taxon>
        <taxon>Duplodnaviria</taxon>
        <taxon>Heunggongvirae</taxon>
        <taxon>Uroviricota</taxon>
        <taxon>Caudoviricetes</taxon>
    </lineage>
</organism>
<evidence type="ECO:0000256" key="1">
    <source>
        <dbReference type="SAM" id="MobiDB-lite"/>
    </source>
</evidence>
<protein>
    <submittedName>
        <fullName evidence="2">Uncharacterized protein</fullName>
    </submittedName>
</protein>
<dbReference type="EMBL" id="BK016080">
    <property type="protein sequence ID" value="DAF93157.1"/>
    <property type="molecule type" value="Genomic_DNA"/>
</dbReference>
<feature type="compositionally biased region" description="Acidic residues" evidence="1">
    <location>
        <begin position="110"/>
        <end position="120"/>
    </location>
</feature>
<feature type="region of interest" description="Disordered" evidence="1">
    <location>
        <begin position="109"/>
        <end position="131"/>
    </location>
</feature>
<evidence type="ECO:0000313" key="2">
    <source>
        <dbReference type="EMBL" id="DAF93157.1"/>
    </source>
</evidence>